<accession>A0A813J289</accession>
<evidence type="ECO:0000313" key="1">
    <source>
        <dbReference type="EMBL" id="CAE8670789.1"/>
    </source>
</evidence>
<protein>
    <submittedName>
        <fullName evidence="1">Uncharacterized protein</fullName>
    </submittedName>
</protein>
<sequence>WLRWRQPRQLGQQRSGPWWRMPLFQKQTLPLSLKVLSGCCASTGRCTASEDATPWNFGTPAPGVLGILMLVPPRRAAKHRGRRKLRRSHSLASSLSSWSCILD</sequence>
<gene>
    <name evidence="1" type="ORF">PGLA2088_LOCUS17560</name>
</gene>
<evidence type="ECO:0000313" key="2">
    <source>
        <dbReference type="Proteomes" id="UP000626109"/>
    </source>
</evidence>
<feature type="non-terminal residue" evidence="1">
    <location>
        <position position="1"/>
    </location>
</feature>
<dbReference type="Proteomes" id="UP000626109">
    <property type="component" value="Unassembled WGS sequence"/>
</dbReference>
<name>A0A813J289_POLGL</name>
<dbReference type="EMBL" id="CAJNNW010023520">
    <property type="protein sequence ID" value="CAE8670789.1"/>
    <property type="molecule type" value="Genomic_DNA"/>
</dbReference>
<comment type="caution">
    <text evidence="1">The sequence shown here is derived from an EMBL/GenBank/DDBJ whole genome shotgun (WGS) entry which is preliminary data.</text>
</comment>
<organism evidence="1 2">
    <name type="scientific">Polarella glacialis</name>
    <name type="common">Dinoflagellate</name>
    <dbReference type="NCBI Taxonomy" id="89957"/>
    <lineage>
        <taxon>Eukaryota</taxon>
        <taxon>Sar</taxon>
        <taxon>Alveolata</taxon>
        <taxon>Dinophyceae</taxon>
        <taxon>Suessiales</taxon>
        <taxon>Suessiaceae</taxon>
        <taxon>Polarella</taxon>
    </lineage>
</organism>
<proteinExistence type="predicted"/>
<reference evidence="1" key="1">
    <citation type="submission" date="2021-02" db="EMBL/GenBank/DDBJ databases">
        <authorList>
            <person name="Dougan E. K."/>
            <person name="Rhodes N."/>
            <person name="Thang M."/>
            <person name="Chan C."/>
        </authorList>
    </citation>
    <scope>NUCLEOTIDE SEQUENCE</scope>
</reference>
<dbReference type="AlphaFoldDB" id="A0A813J289"/>